<sequence length="421" mass="47262">MEEPTTAPSEVETTPTPLSIPDVIRLHLRNSSLDPRLKLEVVDSREILSRITNDIVPQAVDRYLSARNYYNVTSAPVRDAVSLPLNETQCVRSHIPAVGEYLAAINVGGIAVCSLGALVVITILVLYVDTLKHILHHVPSIAKTNSVFVISVYPVVAIVTYCAIVVPRAHLLAEAITQGMFMACLYQLFCLFIAYAGGESELIRRTQSTAIIMQVPPCCCYPCCSFLPTLAISKRNVKLLRLLVLQLPVVQGLVYLILLVMWAEEESLYQVNYLYLQPVVIASILSGVWGMIMMIRMVSDSLPDYKLQQKFVCLQLVLVLAKLQGLVLRICVWADLFPCRAPVTSAVYANLLYNSAMLWEMMILCSFARMLYKKYLPEVYFTKPVQFPRHIIGVIDKLAKEDLKNDRTREDTKTTSARDKF</sequence>
<keyword evidence="3 5" id="KW-1133">Transmembrane helix</keyword>
<evidence type="ECO:0000256" key="2">
    <source>
        <dbReference type="ARBA" id="ARBA00022692"/>
    </source>
</evidence>
<feature type="transmembrane region" description="Helical" evidence="5">
    <location>
        <begin position="179"/>
        <end position="198"/>
    </location>
</feature>
<dbReference type="SMART" id="SM01417">
    <property type="entry name" value="Solute_trans_a"/>
    <property type="match status" value="1"/>
</dbReference>
<evidence type="ECO:0000256" key="3">
    <source>
        <dbReference type="ARBA" id="ARBA00022989"/>
    </source>
</evidence>
<feature type="transmembrane region" description="Helical" evidence="5">
    <location>
        <begin position="147"/>
        <end position="167"/>
    </location>
</feature>
<dbReference type="Proteomes" id="UP001152759">
    <property type="component" value="Chromosome 3"/>
</dbReference>
<evidence type="ECO:0008006" key="8">
    <source>
        <dbReference type="Google" id="ProtNLM"/>
    </source>
</evidence>
<dbReference type="EMBL" id="OU963864">
    <property type="protein sequence ID" value="CAH0387113.1"/>
    <property type="molecule type" value="Genomic_DNA"/>
</dbReference>
<evidence type="ECO:0000313" key="6">
    <source>
        <dbReference type="EMBL" id="CAH0387113.1"/>
    </source>
</evidence>
<dbReference type="AlphaFoldDB" id="A0A9P0ABI6"/>
<dbReference type="OrthoDB" id="5832279at2759"/>
<reference evidence="6" key="1">
    <citation type="submission" date="2021-12" db="EMBL/GenBank/DDBJ databases">
        <authorList>
            <person name="King R."/>
        </authorList>
    </citation>
    <scope>NUCLEOTIDE SEQUENCE</scope>
</reference>
<dbReference type="PANTHER" id="PTHR23423">
    <property type="entry name" value="ORGANIC SOLUTE TRANSPORTER-RELATED"/>
    <property type="match status" value="1"/>
</dbReference>
<keyword evidence="7" id="KW-1185">Reference proteome</keyword>
<feature type="transmembrane region" description="Helical" evidence="5">
    <location>
        <begin position="311"/>
        <end position="332"/>
    </location>
</feature>
<keyword evidence="2 5" id="KW-0812">Transmembrane</keyword>
<comment type="subcellular location">
    <subcellularLocation>
        <location evidence="1">Membrane</location>
        <topology evidence="1">Multi-pass membrane protein</topology>
    </subcellularLocation>
</comment>
<feature type="transmembrane region" description="Helical" evidence="5">
    <location>
        <begin position="275"/>
        <end position="299"/>
    </location>
</feature>
<gene>
    <name evidence="6" type="ORF">BEMITA_LOCUS6166</name>
</gene>
<dbReference type="InterPro" id="IPR005178">
    <property type="entry name" value="Ostalpha/TMEM184C"/>
</dbReference>
<organism evidence="6 7">
    <name type="scientific">Bemisia tabaci</name>
    <name type="common">Sweetpotato whitefly</name>
    <name type="synonym">Aleurodes tabaci</name>
    <dbReference type="NCBI Taxonomy" id="7038"/>
    <lineage>
        <taxon>Eukaryota</taxon>
        <taxon>Metazoa</taxon>
        <taxon>Ecdysozoa</taxon>
        <taxon>Arthropoda</taxon>
        <taxon>Hexapoda</taxon>
        <taxon>Insecta</taxon>
        <taxon>Pterygota</taxon>
        <taxon>Neoptera</taxon>
        <taxon>Paraneoptera</taxon>
        <taxon>Hemiptera</taxon>
        <taxon>Sternorrhyncha</taxon>
        <taxon>Aleyrodoidea</taxon>
        <taxon>Aleyrodidae</taxon>
        <taxon>Aleyrodinae</taxon>
        <taxon>Bemisia</taxon>
    </lineage>
</organism>
<name>A0A9P0ABI6_BEMTA</name>
<keyword evidence="4 5" id="KW-0472">Membrane</keyword>
<feature type="transmembrane region" description="Helical" evidence="5">
    <location>
        <begin position="352"/>
        <end position="372"/>
    </location>
</feature>
<proteinExistence type="predicted"/>
<feature type="transmembrane region" description="Helical" evidence="5">
    <location>
        <begin position="101"/>
        <end position="127"/>
    </location>
</feature>
<evidence type="ECO:0000256" key="1">
    <source>
        <dbReference type="ARBA" id="ARBA00004141"/>
    </source>
</evidence>
<dbReference type="KEGG" id="btab:109041022"/>
<dbReference type="Pfam" id="PF03619">
    <property type="entry name" value="Solute_trans_a"/>
    <property type="match status" value="1"/>
</dbReference>
<feature type="transmembrane region" description="Helical" evidence="5">
    <location>
        <begin position="242"/>
        <end position="263"/>
    </location>
</feature>
<evidence type="ECO:0000256" key="5">
    <source>
        <dbReference type="SAM" id="Phobius"/>
    </source>
</evidence>
<dbReference type="GO" id="GO:0016020">
    <property type="term" value="C:membrane"/>
    <property type="evidence" value="ECO:0007669"/>
    <property type="project" value="UniProtKB-SubCell"/>
</dbReference>
<evidence type="ECO:0000256" key="4">
    <source>
        <dbReference type="ARBA" id="ARBA00023136"/>
    </source>
</evidence>
<evidence type="ECO:0000313" key="7">
    <source>
        <dbReference type="Proteomes" id="UP001152759"/>
    </source>
</evidence>
<accession>A0A9P0ABI6</accession>
<protein>
    <recommendedName>
        <fullName evidence="8">Organic solute transporter alpha-like protein</fullName>
    </recommendedName>
</protein>